<proteinExistence type="predicted"/>
<protein>
    <submittedName>
        <fullName evidence="1">Uncharacterized protein</fullName>
    </submittedName>
</protein>
<dbReference type="InParanoid" id="A0A061FPJ3"/>
<accession>A0A061FPJ3</accession>
<reference evidence="1 2" key="1">
    <citation type="journal article" date="2013" name="Genome Biol.">
        <title>The genome sequence of the most widely cultivated cacao type and its use to identify candidate genes regulating pod color.</title>
        <authorList>
            <person name="Motamayor J.C."/>
            <person name="Mockaitis K."/>
            <person name="Schmutz J."/>
            <person name="Haiminen N."/>
            <person name="Iii D.L."/>
            <person name="Cornejo O."/>
            <person name="Findley S.D."/>
            <person name="Zheng P."/>
            <person name="Utro F."/>
            <person name="Royaert S."/>
            <person name="Saski C."/>
            <person name="Jenkins J."/>
            <person name="Podicheti R."/>
            <person name="Zhao M."/>
            <person name="Scheffler B.E."/>
            <person name="Stack J.C."/>
            <person name="Feltus F.A."/>
            <person name="Mustiga G.M."/>
            <person name="Amores F."/>
            <person name="Phillips W."/>
            <person name="Marelli J.P."/>
            <person name="May G.D."/>
            <person name="Shapiro H."/>
            <person name="Ma J."/>
            <person name="Bustamante C.D."/>
            <person name="Schnell R.J."/>
            <person name="Main D."/>
            <person name="Gilbert D."/>
            <person name="Parida L."/>
            <person name="Kuhn D.N."/>
        </authorList>
    </citation>
    <scope>NUCLEOTIDE SEQUENCE [LARGE SCALE GENOMIC DNA]</scope>
    <source>
        <strain evidence="2">cv. Matina 1-6</strain>
    </source>
</reference>
<keyword evidence="2" id="KW-1185">Reference proteome</keyword>
<evidence type="ECO:0000313" key="2">
    <source>
        <dbReference type="Proteomes" id="UP000026915"/>
    </source>
</evidence>
<dbReference type="EMBL" id="CM001888">
    <property type="protein sequence ID" value="EOY19195.1"/>
    <property type="molecule type" value="Genomic_DNA"/>
</dbReference>
<gene>
    <name evidence="1" type="ORF">TCM_044136</name>
</gene>
<dbReference type="HOGENOM" id="CLU_2659461_0_0_1"/>
<evidence type="ECO:0000313" key="1">
    <source>
        <dbReference type="EMBL" id="EOY19195.1"/>
    </source>
</evidence>
<organism evidence="1 2">
    <name type="scientific">Theobroma cacao</name>
    <name type="common">Cacao</name>
    <name type="synonym">Cocoa</name>
    <dbReference type="NCBI Taxonomy" id="3641"/>
    <lineage>
        <taxon>Eukaryota</taxon>
        <taxon>Viridiplantae</taxon>
        <taxon>Streptophyta</taxon>
        <taxon>Embryophyta</taxon>
        <taxon>Tracheophyta</taxon>
        <taxon>Spermatophyta</taxon>
        <taxon>Magnoliopsida</taxon>
        <taxon>eudicotyledons</taxon>
        <taxon>Gunneridae</taxon>
        <taxon>Pentapetalae</taxon>
        <taxon>rosids</taxon>
        <taxon>malvids</taxon>
        <taxon>Malvales</taxon>
        <taxon>Malvaceae</taxon>
        <taxon>Byttnerioideae</taxon>
        <taxon>Theobroma</taxon>
    </lineage>
</organism>
<dbReference type="AlphaFoldDB" id="A0A061FPJ3"/>
<sequence>MPPPMDHLGYAVNGFTIGLNFVILLDECILSDDKCERYDKGYRIVPNGSCPCLLALSCHYDVKAYDLSCTSLDRLC</sequence>
<name>A0A061FPJ3_THECC</name>
<dbReference type="Gramene" id="EOY19195">
    <property type="protein sequence ID" value="EOY19195"/>
    <property type="gene ID" value="TCM_044136"/>
</dbReference>
<dbReference type="Proteomes" id="UP000026915">
    <property type="component" value="Chromosome 10"/>
</dbReference>